<reference evidence="2" key="1">
    <citation type="submission" date="2021-10" db="EMBL/GenBank/DDBJ databases">
        <title>Tropical sea cucumber genome reveals ecological adaptation and Cuvierian tubules defense mechanism.</title>
        <authorList>
            <person name="Chen T."/>
        </authorList>
    </citation>
    <scope>NUCLEOTIDE SEQUENCE</scope>
    <source>
        <strain evidence="2">Nanhai2018</strain>
        <tissue evidence="2">Muscle</tissue>
    </source>
</reference>
<gene>
    <name evidence="2" type="ORF">HOLleu_38411</name>
</gene>
<name>A0A9Q0YEA2_HOLLE</name>
<evidence type="ECO:0008006" key="4">
    <source>
        <dbReference type="Google" id="ProtNLM"/>
    </source>
</evidence>
<dbReference type="OrthoDB" id="9950067at2759"/>
<organism evidence="2 3">
    <name type="scientific">Holothuria leucospilota</name>
    <name type="common">Black long sea cucumber</name>
    <name type="synonym">Mertensiothuria leucospilota</name>
    <dbReference type="NCBI Taxonomy" id="206669"/>
    <lineage>
        <taxon>Eukaryota</taxon>
        <taxon>Metazoa</taxon>
        <taxon>Echinodermata</taxon>
        <taxon>Eleutherozoa</taxon>
        <taxon>Echinozoa</taxon>
        <taxon>Holothuroidea</taxon>
        <taxon>Aspidochirotacea</taxon>
        <taxon>Aspidochirotida</taxon>
        <taxon>Holothuriidae</taxon>
        <taxon>Holothuria</taxon>
    </lineage>
</organism>
<evidence type="ECO:0000313" key="3">
    <source>
        <dbReference type="Proteomes" id="UP001152320"/>
    </source>
</evidence>
<feature type="transmembrane region" description="Helical" evidence="1">
    <location>
        <begin position="12"/>
        <end position="37"/>
    </location>
</feature>
<keyword evidence="1" id="KW-1133">Transmembrane helix</keyword>
<proteinExistence type="predicted"/>
<dbReference type="Gene3D" id="2.10.50.10">
    <property type="entry name" value="Tumor Necrosis Factor Receptor, subunit A, domain 2"/>
    <property type="match status" value="1"/>
</dbReference>
<protein>
    <recommendedName>
        <fullName evidence="4">TNFR-Cys domain-containing protein</fullName>
    </recommendedName>
</protein>
<accession>A0A9Q0YEA2</accession>
<dbReference type="Proteomes" id="UP001152320">
    <property type="component" value="Chromosome 21"/>
</dbReference>
<evidence type="ECO:0000256" key="1">
    <source>
        <dbReference type="SAM" id="Phobius"/>
    </source>
</evidence>
<feature type="transmembrane region" description="Helical" evidence="1">
    <location>
        <begin position="157"/>
        <end position="177"/>
    </location>
</feature>
<dbReference type="AlphaFoldDB" id="A0A9Q0YEA2"/>
<keyword evidence="1" id="KW-0812">Transmembrane</keyword>
<keyword evidence="3" id="KW-1185">Reference proteome</keyword>
<dbReference type="EMBL" id="JAIZAY010000021">
    <property type="protein sequence ID" value="KAJ8021263.1"/>
    <property type="molecule type" value="Genomic_DNA"/>
</dbReference>
<evidence type="ECO:0000313" key="2">
    <source>
        <dbReference type="EMBL" id="KAJ8021263.1"/>
    </source>
</evidence>
<comment type="caution">
    <text evidence="2">The sequence shown here is derived from an EMBL/GenBank/DDBJ whole genome shotgun (WGS) entry which is preliminary data.</text>
</comment>
<keyword evidence="1" id="KW-0472">Membrane</keyword>
<sequence length="202" mass="22118">MEASEHIRKSQLACFRILEIMVLVFCPIQTAITISAYPVQVNFDRCTFKTFDFHLCTEGRAKIDLPNCSTPCCACPRGTFMDAEFNNCTKCKPMTDCKADGKEVLIEGNTTHDAVCGDYLSPTTLGPQLVTSTEGATSSSSTSISPTCHGSNDGNPWNLIFGTLLFIVLLVLLIFICRPGIPKYLNEVLPCTSCRAKRMNGI</sequence>